<dbReference type="AlphaFoldDB" id="A0A8W8MLH5"/>
<dbReference type="Gene3D" id="3.60.10.10">
    <property type="entry name" value="Endonuclease/exonuclease/phosphatase"/>
    <property type="match status" value="1"/>
</dbReference>
<evidence type="ECO:0000313" key="2">
    <source>
        <dbReference type="EnsemblMetazoa" id="G33861.1:cds"/>
    </source>
</evidence>
<evidence type="ECO:0000256" key="1">
    <source>
        <dbReference type="SAM" id="MobiDB-lite"/>
    </source>
</evidence>
<proteinExistence type="predicted"/>
<organism evidence="2 3">
    <name type="scientific">Magallana gigas</name>
    <name type="common">Pacific oyster</name>
    <name type="synonym">Crassostrea gigas</name>
    <dbReference type="NCBI Taxonomy" id="29159"/>
    <lineage>
        <taxon>Eukaryota</taxon>
        <taxon>Metazoa</taxon>
        <taxon>Spiralia</taxon>
        <taxon>Lophotrochozoa</taxon>
        <taxon>Mollusca</taxon>
        <taxon>Bivalvia</taxon>
        <taxon>Autobranchia</taxon>
        <taxon>Pteriomorphia</taxon>
        <taxon>Ostreida</taxon>
        <taxon>Ostreoidea</taxon>
        <taxon>Ostreidae</taxon>
        <taxon>Magallana</taxon>
    </lineage>
</organism>
<dbReference type="PANTHER" id="PTHR47642">
    <property type="entry name" value="ATP-DEPENDENT DNA HELICASE"/>
    <property type="match status" value="1"/>
</dbReference>
<accession>A0A8W8MLH5</accession>
<dbReference type="PANTHER" id="PTHR47642:SF8">
    <property type="entry name" value="ATP-DEPENDENT DNA HELICASE"/>
    <property type="match status" value="1"/>
</dbReference>
<reference evidence="2" key="1">
    <citation type="submission" date="2022-08" db="UniProtKB">
        <authorList>
            <consortium name="EnsemblMetazoa"/>
        </authorList>
    </citation>
    <scope>IDENTIFICATION</scope>
    <source>
        <strain evidence="2">05x7-T-G4-1.051#20</strain>
    </source>
</reference>
<protein>
    <recommendedName>
        <fullName evidence="4">Endonuclease/exonuclease/phosphatase domain-containing protein</fullName>
    </recommendedName>
</protein>
<dbReference type="Proteomes" id="UP000005408">
    <property type="component" value="Unassembled WGS sequence"/>
</dbReference>
<dbReference type="EnsemblMetazoa" id="G33861.1">
    <property type="protein sequence ID" value="G33861.1:cds"/>
    <property type="gene ID" value="G33861"/>
</dbReference>
<feature type="compositionally biased region" description="Polar residues" evidence="1">
    <location>
        <begin position="42"/>
        <end position="65"/>
    </location>
</feature>
<dbReference type="InterPro" id="IPR036691">
    <property type="entry name" value="Endo/exonu/phosph_ase_sf"/>
</dbReference>
<keyword evidence="3" id="KW-1185">Reference proteome</keyword>
<feature type="region of interest" description="Disordered" evidence="1">
    <location>
        <begin position="1"/>
        <end position="69"/>
    </location>
</feature>
<dbReference type="InterPro" id="IPR051055">
    <property type="entry name" value="PIF1_helicase"/>
</dbReference>
<evidence type="ECO:0000313" key="3">
    <source>
        <dbReference type="Proteomes" id="UP000005408"/>
    </source>
</evidence>
<sequence>MPKKVRTSGDRQHRQKEKERQREKRTEISKEDEAPELKNLAKKQNVQQSSENEQPNRNSKQNTTDRAAVIDKRKEGITLDTNWLSEIENDIDFASKEDLDTVQNMQNDKNDKSVTACQSHSEIITDKEGDDDDRWCEETAEETSGSVLKGLPDDSTDITCTGLIQRYSERPPSLENMTLAHFASDFDRYTYNRKGLKEPVEEVDMIDNNIENIVAGTEIPLPDGSRLVKRRTSKIIRYVKYSLKKDPELHYREQLMLFHPWRKELLLMGTSSSFEEQCKKFENTIVEVRQTFNACISDCNMDEIMENVSQEIVNDEMDNIAPTARQTEEDNQHNETALANIDGPMYISKASDYTLGEASANVKSTVLEIAKSQPPQKTQNLLTELQLKVSAHYMMIQNVDIKDGLTNGASCQLMHVELSNNKPILLWVLFSDQEDIGSDARKEYRHLYKSNINRLHLLDFDHKKITIDKTVSAEISKLRSHCQIVYKQLPSTKSNISIVCHNARSLHKHIDEYRNDARLQQIDFIFILETWAQRCDPLEYYRLQGFHSIEFYSNQQTPHRPHCGIFVYIKNDKSIDNYQFIQAKGMEGIKITLQNSDKPLVITCVYCHPTANIDTICEKFNSIISPVNTNVLIGDFNIDQLKQTLQLKKLLSTTNNLQLESVHSRETTDYHSCIDHSYITKHQHYEYGLLECYWSDHKLQYLFI</sequence>
<feature type="compositionally biased region" description="Basic and acidic residues" evidence="1">
    <location>
        <begin position="7"/>
        <end position="36"/>
    </location>
</feature>
<evidence type="ECO:0008006" key="4">
    <source>
        <dbReference type="Google" id="ProtNLM"/>
    </source>
</evidence>
<name>A0A8W8MLH5_MAGGI</name>
<dbReference type="SUPFAM" id="SSF56219">
    <property type="entry name" value="DNase I-like"/>
    <property type="match status" value="1"/>
</dbReference>